<dbReference type="GO" id="GO:0016887">
    <property type="term" value="F:ATP hydrolysis activity"/>
    <property type="evidence" value="ECO:0007669"/>
    <property type="project" value="InterPro"/>
</dbReference>
<sequence length="240" mass="26781">MLSLHAVNHYYGDQHTLWDIDLELAPGLCTSLVGLPGMGKTTLVNCITGYLPVESGSMIWQDAGAPPRDLLTLQAEHRSAVGIGYVPQDRRIFSQLTVEENLHVAMRAAGDAGQNLSREIFDLFPELYGLRQQRGATLSEDNQQQLSMARALVTRPRLLILDEPTRGLGQAFIHKLGNLIVRLNQEFGMSILLAEQQLSLIRRVADRFCLLHRGRRVAGGDIRQLDDPLLAHWMSPQSVR</sequence>
<evidence type="ECO:0000256" key="1">
    <source>
        <dbReference type="ARBA" id="ARBA00005417"/>
    </source>
</evidence>
<dbReference type="InterPro" id="IPR003439">
    <property type="entry name" value="ABC_transporter-like_ATP-bd"/>
</dbReference>
<feature type="domain" description="ABC transporter" evidence="6">
    <location>
        <begin position="2"/>
        <end position="238"/>
    </location>
</feature>
<evidence type="ECO:0000313" key="7">
    <source>
        <dbReference type="EMBL" id="APZ05827.1"/>
    </source>
</evidence>
<dbReference type="KEGG" id="kco:BWI95_12645"/>
<reference evidence="7 8" key="1">
    <citation type="submission" date="2017-01" db="EMBL/GenBank/DDBJ databases">
        <authorList>
            <person name="Cao J.-M."/>
        </authorList>
    </citation>
    <scope>NUCLEOTIDE SEQUENCE [LARGE SCALE GENOMIC DNA]</scope>
    <source>
        <strain evidence="7 8">888-76</strain>
    </source>
</reference>
<dbReference type="GO" id="GO:0015658">
    <property type="term" value="F:branched-chain amino acid transmembrane transporter activity"/>
    <property type="evidence" value="ECO:0007669"/>
    <property type="project" value="TreeGrafter"/>
</dbReference>
<evidence type="ECO:0000313" key="8">
    <source>
        <dbReference type="Proteomes" id="UP000187148"/>
    </source>
</evidence>
<evidence type="ECO:0000256" key="3">
    <source>
        <dbReference type="ARBA" id="ARBA00022741"/>
    </source>
</evidence>
<evidence type="ECO:0000256" key="5">
    <source>
        <dbReference type="ARBA" id="ARBA00022970"/>
    </source>
</evidence>
<dbReference type="Proteomes" id="UP000187148">
    <property type="component" value="Chromosome"/>
</dbReference>
<comment type="similarity">
    <text evidence="1">Belongs to the ABC transporter superfamily.</text>
</comment>
<dbReference type="InterPro" id="IPR027417">
    <property type="entry name" value="P-loop_NTPase"/>
</dbReference>
<dbReference type="Pfam" id="PF00005">
    <property type="entry name" value="ABC_tran"/>
    <property type="match status" value="1"/>
</dbReference>
<dbReference type="InterPro" id="IPR052156">
    <property type="entry name" value="BCAA_Transport_ATP-bd_LivF"/>
</dbReference>
<dbReference type="EMBL" id="CP019445">
    <property type="protein sequence ID" value="APZ05827.1"/>
    <property type="molecule type" value="Genomic_DNA"/>
</dbReference>
<dbReference type="PANTHER" id="PTHR43820:SF5">
    <property type="entry name" value="HIGH-AFFINITY BRANCHED-CHAIN AMINO ACID TRANSPORT ATP-BINDING PROTEIN"/>
    <property type="match status" value="1"/>
</dbReference>
<name>A0A807LEQ3_9ENTR</name>
<dbReference type="PANTHER" id="PTHR43820">
    <property type="entry name" value="HIGH-AFFINITY BRANCHED-CHAIN AMINO ACID TRANSPORT ATP-BINDING PROTEIN LIVF"/>
    <property type="match status" value="1"/>
</dbReference>
<dbReference type="InterPro" id="IPR003593">
    <property type="entry name" value="AAA+_ATPase"/>
</dbReference>
<protein>
    <submittedName>
        <fullName evidence="7">ABC transporter ATP-binding protein</fullName>
    </submittedName>
</protein>
<keyword evidence="8" id="KW-1185">Reference proteome</keyword>
<dbReference type="PROSITE" id="PS50893">
    <property type="entry name" value="ABC_TRANSPORTER_2"/>
    <property type="match status" value="1"/>
</dbReference>
<organism evidence="7 8">
    <name type="scientific">Kosakonia cowanii JCM 10956 = DSM 18146</name>
    <dbReference type="NCBI Taxonomy" id="1300165"/>
    <lineage>
        <taxon>Bacteria</taxon>
        <taxon>Pseudomonadati</taxon>
        <taxon>Pseudomonadota</taxon>
        <taxon>Gammaproteobacteria</taxon>
        <taxon>Enterobacterales</taxon>
        <taxon>Enterobacteriaceae</taxon>
        <taxon>Kosakonia</taxon>
    </lineage>
</organism>
<gene>
    <name evidence="7" type="ORF">BWI95_12645</name>
</gene>
<keyword evidence="3" id="KW-0547">Nucleotide-binding</keyword>
<keyword evidence="2" id="KW-0813">Transport</keyword>
<dbReference type="Gene3D" id="3.40.50.300">
    <property type="entry name" value="P-loop containing nucleotide triphosphate hydrolases"/>
    <property type="match status" value="1"/>
</dbReference>
<dbReference type="GO" id="GO:0015807">
    <property type="term" value="P:L-amino acid transport"/>
    <property type="evidence" value="ECO:0007669"/>
    <property type="project" value="TreeGrafter"/>
</dbReference>
<dbReference type="AlphaFoldDB" id="A0A807LEQ3"/>
<dbReference type="SMART" id="SM00382">
    <property type="entry name" value="AAA"/>
    <property type="match status" value="1"/>
</dbReference>
<evidence type="ECO:0000259" key="6">
    <source>
        <dbReference type="PROSITE" id="PS50893"/>
    </source>
</evidence>
<keyword evidence="4 7" id="KW-0067">ATP-binding</keyword>
<proteinExistence type="inferred from homology"/>
<keyword evidence="5" id="KW-0029">Amino-acid transport</keyword>
<evidence type="ECO:0000256" key="2">
    <source>
        <dbReference type="ARBA" id="ARBA00022448"/>
    </source>
</evidence>
<accession>A0A807LEQ3</accession>
<dbReference type="SUPFAM" id="SSF52540">
    <property type="entry name" value="P-loop containing nucleoside triphosphate hydrolases"/>
    <property type="match status" value="1"/>
</dbReference>
<evidence type="ECO:0000256" key="4">
    <source>
        <dbReference type="ARBA" id="ARBA00022840"/>
    </source>
</evidence>
<dbReference type="RefSeq" id="WP_054803705.1">
    <property type="nucleotide sequence ID" value="NZ_CP019445.1"/>
</dbReference>
<dbReference type="GO" id="GO:0005524">
    <property type="term" value="F:ATP binding"/>
    <property type="evidence" value="ECO:0007669"/>
    <property type="project" value="UniProtKB-KW"/>
</dbReference>